<reference evidence="2" key="1">
    <citation type="submission" date="2014-09" db="EMBL/GenBank/DDBJ databases">
        <authorList>
            <person name="Mudge J."/>
            <person name="Ramaraj T."/>
            <person name="Lindquist I.E."/>
            <person name="Bharti A.K."/>
            <person name="Sundararajan A."/>
            <person name="Cameron C.T."/>
            <person name="Woodward J.E."/>
            <person name="May G.D."/>
            <person name="Brubaker C."/>
            <person name="Broadhvest J."/>
            <person name="Wilkins T.A."/>
        </authorList>
    </citation>
    <scope>NUCLEOTIDE SEQUENCE</scope>
    <source>
        <strain evidence="2">cv. AKA8401</strain>
    </source>
</reference>
<dbReference type="EMBL" id="KN392128">
    <property type="protein sequence ID" value="KHG09770.1"/>
    <property type="molecule type" value="Genomic_DNA"/>
</dbReference>
<sequence>MCSNYYNINCLIIKNCGLTSSRITGSQIYRSHYQPNHSV</sequence>
<gene>
    <name evidence="1" type="ORF">F383_11694</name>
</gene>
<keyword evidence="2" id="KW-1185">Reference proteome</keyword>
<organism evidence="1 2">
    <name type="scientific">Gossypium arboreum</name>
    <name type="common">Tree cotton</name>
    <name type="synonym">Gossypium nanking</name>
    <dbReference type="NCBI Taxonomy" id="29729"/>
    <lineage>
        <taxon>Eukaryota</taxon>
        <taxon>Viridiplantae</taxon>
        <taxon>Streptophyta</taxon>
        <taxon>Embryophyta</taxon>
        <taxon>Tracheophyta</taxon>
        <taxon>Spermatophyta</taxon>
        <taxon>Magnoliopsida</taxon>
        <taxon>eudicotyledons</taxon>
        <taxon>Gunneridae</taxon>
        <taxon>Pentapetalae</taxon>
        <taxon>rosids</taxon>
        <taxon>malvids</taxon>
        <taxon>Malvales</taxon>
        <taxon>Malvaceae</taxon>
        <taxon>Malvoideae</taxon>
        <taxon>Gossypium</taxon>
    </lineage>
</organism>
<name>A0A0B0NAE3_GOSAR</name>
<evidence type="ECO:0000313" key="2">
    <source>
        <dbReference type="Proteomes" id="UP000032142"/>
    </source>
</evidence>
<dbReference type="Proteomes" id="UP000032142">
    <property type="component" value="Unassembled WGS sequence"/>
</dbReference>
<dbReference type="AlphaFoldDB" id="A0A0B0NAE3"/>
<proteinExistence type="predicted"/>
<protein>
    <submittedName>
        <fullName evidence="1">Uncharacterized protein</fullName>
    </submittedName>
</protein>
<accession>A0A0B0NAE3</accession>
<evidence type="ECO:0000313" key="1">
    <source>
        <dbReference type="EMBL" id="KHG09770.1"/>
    </source>
</evidence>